<proteinExistence type="predicted"/>
<organism evidence="1 2">
    <name type="scientific">Entomophthora muscae</name>
    <dbReference type="NCBI Taxonomy" id="34485"/>
    <lineage>
        <taxon>Eukaryota</taxon>
        <taxon>Fungi</taxon>
        <taxon>Fungi incertae sedis</taxon>
        <taxon>Zoopagomycota</taxon>
        <taxon>Entomophthoromycotina</taxon>
        <taxon>Entomophthoromycetes</taxon>
        <taxon>Entomophthorales</taxon>
        <taxon>Entomophthoraceae</taxon>
        <taxon>Entomophthora</taxon>
    </lineage>
</organism>
<comment type="caution">
    <text evidence="1">The sequence shown here is derived from an EMBL/GenBank/DDBJ whole genome shotgun (WGS) entry which is preliminary data.</text>
</comment>
<name>A0ACC2TSR8_9FUNG</name>
<dbReference type="EMBL" id="QTSX02002210">
    <property type="protein sequence ID" value="KAJ9077252.1"/>
    <property type="molecule type" value="Genomic_DNA"/>
</dbReference>
<gene>
    <name evidence="1" type="ORF">DSO57_1018484</name>
</gene>
<accession>A0ACC2TSR8</accession>
<evidence type="ECO:0000313" key="1">
    <source>
        <dbReference type="EMBL" id="KAJ9077252.1"/>
    </source>
</evidence>
<dbReference type="Proteomes" id="UP001165960">
    <property type="component" value="Unassembled WGS sequence"/>
</dbReference>
<keyword evidence="2" id="KW-1185">Reference proteome</keyword>
<sequence>MRLLVFSLLHLTLASREPCLKEALHDAMYSHPDHACAVVNAWSTTSGPGRDWVMEDFTCSLLGPYFTRICIPTRYKGAWIRRAGDGGYENWAYDSSRFVREGRSLYLE</sequence>
<reference evidence="1" key="1">
    <citation type="submission" date="2022-04" db="EMBL/GenBank/DDBJ databases">
        <title>Genome of the entomopathogenic fungus Entomophthora muscae.</title>
        <authorList>
            <person name="Elya C."/>
            <person name="Lovett B.R."/>
            <person name="Lee E."/>
            <person name="Macias A.M."/>
            <person name="Hajek A.E."/>
            <person name="De Bivort B.L."/>
            <person name="Kasson M.T."/>
            <person name="De Fine Licht H.H."/>
            <person name="Stajich J.E."/>
        </authorList>
    </citation>
    <scope>NUCLEOTIDE SEQUENCE</scope>
    <source>
        <strain evidence="1">Berkeley</strain>
    </source>
</reference>
<protein>
    <submittedName>
        <fullName evidence="1">Uncharacterized protein</fullName>
    </submittedName>
</protein>
<evidence type="ECO:0000313" key="2">
    <source>
        <dbReference type="Proteomes" id="UP001165960"/>
    </source>
</evidence>